<sequence>MKNKDINATVDPIELADPDVLTIFQIIKNTVIKLKDKTAII</sequence>
<organism evidence="1">
    <name type="scientific">marine sediment metagenome</name>
    <dbReference type="NCBI Taxonomy" id="412755"/>
    <lineage>
        <taxon>unclassified sequences</taxon>
        <taxon>metagenomes</taxon>
        <taxon>ecological metagenomes</taxon>
    </lineage>
</organism>
<protein>
    <submittedName>
        <fullName evidence="1">Uncharacterized protein</fullName>
    </submittedName>
</protein>
<accession>X1AIK6</accession>
<gene>
    <name evidence="1" type="ORF">S01H4_24033</name>
</gene>
<feature type="non-terminal residue" evidence="1">
    <location>
        <position position="41"/>
    </location>
</feature>
<dbReference type="EMBL" id="BART01011237">
    <property type="protein sequence ID" value="GAG82480.1"/>
    <property type="molecule type" value="Genomic_DNA"/>
</dbReference>
<evidence type="ECO:0000313" key="1">
    <source>
        <dbReference type="EMBL" id="GAG82480.1"/>
    </source>
</evidence>
<dbReference type="AlphaFoldDB" id="X1AIK6"/>
<proteinExistence type="predicted"/>
<comment type="caution">
    <text evidence="1">The sequence shown here is derived from an EMBL/GenBank/DDBJ whole genome shotgun (WGS) entry which is preliminary data.</text>
</comment>
<reference evidence="1" key="1">
    <citation type="journal article" date="2014" name="Front. Microbiol.">
        <title>High frequency of phylogenetically diverse reductive dehalogenase-homologous genes in deep subseafloor sedimentary metagenomes.</title>
        <authorList>
            <person name="Kawai M."/>
            <person name="Futagami T."/>
            <person name="Toyoda A."/>
            <person name="Takaki Y."/>
            <person name="Nishi S."/>
            <person name="Hori S."/>
            <person name="Arai W."/>
            <person name="Tsubouchi T."/>
            <person name="Morono Y."/>
            <person name="Uchiyama I."/>
            <person name="Ito T."/>
            <person name="Fujiyama A."/>
            <person name="Inagaki F."/>
            <person name="Takami H."/>
        </authorList>
    </citation>
    <scope>NUCLEOTIDE SEQUENCE</scope>
    <source>
        <strain evidence="1">Expedition CK06-06</strain>
    </source>
</reference>
<name>X1AIK6_9ZZZZ</name>